<feature type="domain" description="Mutator-like transposase" evidence="1">
    <location>
        <begin position="3"/>
        <end position="351"/>
    </location>
</feature>
<dbReference type="EMBL" id="CAVLGL010000096">
    <property type="protein sequence ID" value="CAK1598009.1"/>
    <property type="molecule type" value="Genomic_DNA"/>
</dbReference>
<dbReference type="Proteomes" id="UP001314205">
    <property type="component" value="Unassembled WGS sequence"/>
</dbReference>
<evidence type="ECO:0000313" key="2">
    <source>
        <dbReference type="EMBL" id="CAK1598009.1"/>
    </source>
</evidence>
<proteinExistence type="predicted"/>
<protein>
    <recommendedName>
        <fullName evidence="1">Mutator-like transposase domain-containing protein</fullName>
    </recommendedName>
</protein>
<evidence type="ECO:0000313" key="3">
    <source>
        <dbReference type="Proteomes" id="UP001314205"/>
    </source>
</evidence>
<dbReference type="Pfam" id="PF20700">
    <property type="entry name" value="Mutator"/>
    <property type="match status" value="1"/>
</dbReference>
<feature type="non-terminal residue" evidence="2">
    <location>
        <position position="518"/>
    </location>
</feature>
<gene>
    <name evidence="2" type="ORF">PARMNEM_LOCUS17074</name>
</gene>
<dbReference type="AlphaFoldDB" id="A0AAV1LV24"/>
<organism evidence="2 3">
    <name type="scientific">Parnassius mnemosyne</name>
    <name type="common">clouded apollo</name>
    <dbReference type="NCBI Taxonomy" id="213953"/>
    <lineage>
        <taxon>Eukaryota</taxon>
        <taxon>Metazoa</taxon>
        <taxon>Ecdysozoa</taxon>
        <taxon>Arthropoda</taxon>
        <taxon>Hexapoda</taxon>
        <taxon>Insecta</taxon>
        <taxon>Pterygota</taxon>
        <taxon>Neoptera</taxon>
        <taxon>Endopterygota</taxon>
        <taxon>Lepidoptera</taxon>
        <taxon>Glossata</taxon>
        <taxon>Ditrysia</taxon>
        <taxon>Papilionoidea</taxon>
        <taxon>Papilionidae</taxon>
        <taxon>Parnassiinae</taxon>
        <taxon>Parnassini</taxon>
        <taxon>Parnassius</taxon>
        <taxon>Driopa</taxon>
    </lineage>
</organism>
<sequence length="518" mass="58493">MYFIKQLQAISGHSSLFNCGFSQLSLIGEKRIGLISTFKFRCNMCKDVFIVTSEDLSSIHNVNTNVGAVTGITSAGIGFSQFEEITACMDIPIFTKKTYAQVQNKVYDKWESTSVESMAAAAMRERDAALAQGTLSKDGIPLIDVYADGCWSSRSYGNNYKALSGAAAIVGRRYGEVLFLGIRNKYCLVCARAEKKHIAAPEHVCFKNYTGASSGMESEIICQGFETSVSMYNVIYGRIIADGDSATYAKILARNPYQNHTVQKVECRNHVLRNMCNKLRAVAKDTKYALVHRKMLTESKILSIRKVVIASIKEYKPEKDNTEAVASFRNEIQNSILHAFGNHENCKNYYCSKEKTQQSNMEIKNTIFWFRIQTILQSLLLKSRSMLEDVDTNAVERFNSVIAKFVGGKRINFSLRRGYRARCNAAVVSFNNSHPRHLLHKKILGKSPKSILKKFEERRVVKRKLYKANPHKKNRMLKKENAVQHDYGAQSTTPDFTLDELNAAKESFLQNLKQLTSD</sequence>
<reference evidence="2 3" key="1">
    <citation type="submission" date="2023-11" db="EMBL/GenBank/DDBJ databases">
        <authorList>
            <person name="Hedman E."/>
            <person name="Englund M."/>
            <person name="Stromberg M."/>
            <person name="Nyberg Akerstrom W."/>
            <person name="Nylinder S."/>
            <person name="Jareborg N."/>
            <person name="Kallberg Y."/>
            <person name="Kronander E."/>
        </authorList>
    </citation>
    <scope>NUCLEOTIDE SEQUENCE [LARGE SCALE GENOMIC DNA]</scope>
</reference>
<keyword evidence="3" id="KW-1185">Reference proteome</keyword>
<name>A0AAV1LV24_9NEOP</name>
<accession>A0AAV1LV24</accession>
<dbReference type="InterPro" id="IPR049012">
    <property type="entry name" value="Mutator_transp_dom"/>
</dbReference>
<comment type="caution">
    <text evidence="2">The sequence shown here is derived from an EMBL/GenBank/DDBJ whole genome shotgun (WGS) entry which is preliminary data.</text>
</comment>
<evidence type="ECO:0000259" key="1">
    <source>
        <dbReference type="Pfam" id="PF20700"/>
    </source>
</evidence>